<dbReference type="GO" id="GO:0033214">
    <property type="term" value="P:siderophore-iron import into cell"/>
    <property type="evidence" value="ECO:0007669"/>
    <property type="project" value="TreeGrafter"/>
</dbReference>
<organism evidence="10 11">
    <name type="scientific">Actinomadura hallensis</name>
    <dbReference type="NCBI Taxonomy" id="337895"/>
    <lineage>
        <taxon>Bacteria</taxon>
        <taxon>Bacillati</taxon>
        <taxon>Actinomycetota</taxon>
        <taxon>Actinomycetes</taxon>
        <taxon>Streptosporangiales</taxon>
        <taxon>Thermomonosporaceae</taxon>
        <taxon>Actinomadura</taxon>
    </lineage>
</organism>
<feature type="transmembrane region" description="Helical" evidence="9">
    <location>
        <begin position="241"/>
        <end position="265"/>
    </location>
</feature>
<dbReference type="Proteomes" id="UP000316706">
    <property type="component" value="Unassembled WGS sequence"/>
</dbReference>
<feature type="transmembrane region" description="Helical" evidence="9">
    <location>
        <begin position="357"/>
        <end position="375"/>
    </location>
</feature>
<dbReference type="AlphaFoldDB" id="A0A543IDU7"/>
<dbReference type="InterPro" id="IPR037294">
    <property type="entry name" value="ABC_BtuC-like"/>
</dbReference>
<evidence type="ECO:0000256" key="2">
    <source>
        <dbReference type="ARBA" id="ARBA00007935"/>
    </source>
</evidence>
<reference evidence="10 11" key="1">
    <citation type="submission" date="2019-06" db="EMBL/GenBank/DDBJ databases">
        <title>Sequencing the genomes of 1000 actinobacteria strains.</title>
        <authorList>
            <person name="Klenk H.-P."/>
        </authorList>
    </citation>
    <scope>NUCLEOTIDE SEQUENCE [LARGE SCALE GENOMIC DNA]</scope>
    <source>
        <strain evidence="10 11">DSM 45043</strain>
    </source>
</reference>
<dbReference type="EMBL" id="VFPO01000001">
    <property type="protein sequence ID" value="TQM68721.1"/>
    <property type="molecule type" value="Genomic_DNA"/>
</dbReference>
<name>A0A543IDU7_9ACTN</name>
<keyword evidence="3" id="KW-0813">Transport</keyword>
<keyword evidence="7 9" id="KW-0472">Membrane</keyword>
<dbReference type="GO" id="GO:0022857">
    <property type="term" value="F:transmembrane transporter activity"/>
    <property type="evidence" value="ECO:0007669"/>
    <property type="project" value="InterPro"/>
</dbReference>
<feature type="transmembrane region" description="Helical" evidence="9">
    <location>
        <begin position="49"/>
        <end position="68"/>
    </location>
</feature>
<feature type="region of interest" description="Disordered" evidence="8">
    <location>
        <begin position="1"/>
        <end position="41"/>
    </location>
</feature>
<evidence type="ECO:0000256" key="3">
    <source>
        <dbReference type="ARBA" id="ARBA00022448"/>
    </source>
</evidence>
<dbReference type="CDD" id="cd06550">
    <property type="entry name" value="TM_ABC_iron-siderophores_like"/>
    <property type="match status" value="1"/>
</dbReference>
<keyword evidence="5 9" id="KW-0812">Transmembrane</keyword>
<keyword evidence="6 9" id="KW-1133">Transmembrane helix</keyword>
<evidence type="ECO:0000256" key="5">
    <source>
        <dbReference type="ARBA" id="ARBA00022692"/>
    </source>
</evidence>
<evidence type="ECO:0000256" key="6">
    <source>
        <dbReference type="ARBA" id="ARBA00022989"/>
    </source>
</evidence>
<evidence type="ECO:0000256" key="1">
    <source>
        <dbReference type="ARBA" id="ARBA00004651"/>
    </source>
</evidence>
<keyword evidence="4" id="KW-1003">Cell membrane</keyword>
<dbReference type="OrthoDB" id="9782305at2"/>
<gene>
    <name evidence="10" type="ORF">FHX41_2377</name>
</gene>
<dbReference type="Gene3D" id="1.10.3470.10">
    <property type="entry name" value="ABC transporter involved in vitamin B12 uptake, BtuC"/>
    <property type="match status" value="1"/>
</dbReference>
<dbReference type="FunFam" id="1.10.3470.10:FF:000001">
    <property type="entry name" value="Vitamin B12 ABC transporter permease BtuC"/>
    <property type="match status" value="1"/>
</dbReference>
<dbReference type="Pfam" id="PF01032">
    <property type="entry name" value="FecCD"/>
    <property type="match status" value="1"/>
</dbReference>
<dbReference type="PANTHER" id="PTHR30472:SF25">
    <property type="entry name" value="ABC TRANSPORTER PERMEASE PROTEIN MJ0876-RELATED"/>
    <property type="match status" value="1"/>
</dbReference>
<feature type="transmembrane region" description="Helical" evidence="9">
    <location>
        <begin position="285"/>
        <end position="314"/>
    </location>
</feature>
<comment type="subcellular location">
    <subcellularLocation>
        <location evidence="1">Cell membrane</location>
        <topology evidence="1">Multi-pass membrane protein</topology>
    </subcellularLocation>
</comment>
<comment type="similarity">
    <text evidence="2">Belongs to the binding-protein-dependent transport system permease family. FecCD subfamily.</text>
</comment>
<evidence type="ECO:0000256" key="9">
    <source>
        <dbReference type="SAM" id="Phobius"/>
    </source>
</evidence>
<feature type="transmembrane region" description="Helical" evidence="9">
    <location>
        <begin position="140"/>
        <end position="160"/>
    </location>
</feature>
<evidence type="ECO:0000313" key="11">
    <source>
        <dbReference type="Proteomes" id="UP000316706"/>
    </source>
</evidence>
<dbReference type="InterPro" id="IPR000522">
    <property type="entry name" value="ABC_transptr_permease_BtuC"/>
</dbReference>
<dbReference type="PANTHER" id="PTHR30472">
    <property type="entry name" value="FERRIC ENTEROBACTIN TRANSPORT SYSTEM PERMEASE PROTEIN"/>
    <property type="match status" value="1"/>
</dbReference>
<dbReference type="GO" id="GO:0005886">
    <property type="term" value="C:plasma membrane"/>
    <property type="evidence" value="ECO:0007669"/>
    <property type="project" value="UniProtKB-SubCell"/>
</dbReference>
<feature type="transmembrane region" description="Helical" evidence="9">
    <location>
        <begin position="166"/>
        <end position="186"/>
    </location>
</feature>
<feature type="compositionally biased region" description="Low complexity" evidence="8">
    <location>
        <begin position="14"/>
        <end position="30"/>
    </location>
</feature>
<dbReference type="SUPFAM" id="SSF81345">
    <property type="entry name" value="ABC transporter involved in vitamin B12 uptake, BtuC"/>
    <property type="match status" value="1"/>
</dbReference>
<evidence type="ECO:0000313" key="10">
    <source>
        <dbReference type="EMBL" id="TQM68721.1"/>
    </source>
</evidence>
<comment type="caution">
    <text evidence="10">The sequence shown here is derived from an EMBL/GenBank/DDBJ whole genome shotgun (WGS) entry which is preliminary data.</text>
</comment>
<keyword evidence="11" id="KW-1185">Reference proteome</keyword>
<sequence length="386" mass="38783">MRAAPEKASKRTPPKTTHPGGTEETPPAGAGAPGDGGEEGGHRRVRGGVLIVALAAALVVLALAAAGIGQVNVPPDEVIGSILHRVGLDVGPRPTAAQGDNALWLVRFPRVALAVLVGAALGASGAVMQGVFGNPLAEPAVIGVSWGAAVGAATVIVFGLSVLGNWTIVTAAFGCGLLTTLLVYAMSRAGGRTEVVTLLLTGIAINAVASALLGLLMFAAGNDALRAITTWNLGSLAGAHWGAVATVAPMTAAGVAVAVGCARRLDLLSLGERTARHLGVDVERLRFTAIVVIALLTSSAVAFAGVISFVGLVVPHLIRMAAGPGHRTLIPASALGGAVVLVAADAASRTAIPYQELPLGVLTALFGGPFFFWLLRRARRGSGGWA</sequence>
<feature type="transmembrane region" description="Helical" evidence="9">
    <location>
        <begin position="111"/>
        <end position="128"/>
    </location>
</feature>
<feature type="transmembrane region" description="Helical" evidence="9">
    <location>
        <begin position="198"/>
        <end position="221"/>
    </location>
</feature>
<accession>A0A543IDU7</accession>
<evidence type="ECO:0000256" key="8">
    <source>
        <dbReference type="SAM" id="MobiDB-lite"/>
    </source>
</evidence>
<dbReference type="RefSeq" id="WP_141968371.1">
    <property type="nucleotide sequence ID" value="NZ_VFPO01000001.1"/>
</dbReference>
<protein>
    <submittedName>
        <fullName evidence="10">Iron complex transport system permease protein</fullName>
    </submittedName>
</protein>
<proteinExistence type="inferred from homology"/>
<evidence type="ECO:0000256" key="7">
    <source>
        <dbReference type="ARBA" id="ARBA00023136"/>
    </source>
</evidence>
<evidence type="ECO:0000256" key="4">
    <source>
        <dbReference type="ARBA" id="ARBA00022475"/>
    </source>
</evidence>